<organism evidence="2 3">
    <name type="scientific">Dreissena polymorpha</name>
    <name type="common">Zebra mussel</name>
    <name type="synonym">Mytilus polymorpha</name>
    <dbReference type="NCBI Taxonomy" id="45954"/>
    <lineage>
        <taxon>Eukaryota</taxon>
        <taxon>Metazoa</taxon>
        <taxon>Spiralia</taxon>
        <taxon>Lophotrochozoa</taxon>
        <taxon>Mollusca</taxon>
        <taxon>Bivalvia</taxon>
        <taxon>Autobranchia</taxon>
        <taxon>Heteroconchia</taxon>
        <taxon>Euheterodonta</taxon>
        <taxon>Imparidentia</taxon>
        <taxon>Neoheterodontei</taxon>
        <taxon>Myida</taxon>
        <taxon>Dreissenoidea</taxon>
        <taxon>Dreissenidae</taxon>
        <taxon>Dreissena</taxon>
    </lineage>
</organism>
<dbReference type="InterPro" id="IPR036445">
    <property type="entry name" value="GPCR_2_extracell_dom_sf"/>
</dbReference>
<gene>
    <name evidence="2" type="ORF">DPMN_056482</name>
</gene>
<evidence type="ECO:0000313" key="2">
    <source>
        <dbReference type="EMBL" id="KAH3730492.1"/>
    </source>
</evidence>
<keyword evidence="3" id="KW-1185">Reference proteome</keyword>
<dbReference type="Gene3D" id="4.10.1240.10">
    <property type="entry name" value="GPCR, family 2, extracellular hormone receptor domain"/>
    <property type="match status" value="1"/>
</dbReference>
<reference evidence="2" key="1">
    <citation type="journal article" date="2019" name="bioRxiv">
        <title>The Genome of the Zebra Mussel, Dreissena polymorpha: A Resource for Invasive Species Research.</title>
        <authorList>
            <person name="McCartney M.A."/>
            <person name="Auch B."/>
            <person name="Kono T."/>
            <person name="Mallez S."/>
            <person name="Zhang Y."/>
            <person name="Obille A."/>
            <person name="Becker A."/>
            <person name="Abrahante J.E."/>
            <person name="Garbe J."/>
            <person name="Badalamenti J.P."/>
            <person name="Herman A."/>
            <person name="Mangelson H."/>
            <person name="Liachko I."/>
            <person name="Sullivan S."/>
            <person name="Sone E.D."/>
            <person name="Koren S."/>
            <person name="Silverstein K.A.T."/>
            <person name="Beckman K.B."/>
            <person name="Gohl D.M."/>
        </authorList>
    </citation>
    <scope>NUCLEOTIDE SEQUENCE</scope>
    <source>
        <strain evidence="2">Duluth1</strain>
        <tissue evidence="2">Whole animal</tissue>
    </source>
</reference>
<reference evidence="2" key="2">
    <citation type="submission" date="2020-11" db="EMBL/GenBank/DDBJ databases">
        <authorList>
            <person name="McCartney M.A."/>
            <person name="Auch B."/>
            <person name="Kono T."/>
            <person name="Mallez S."/>
            <person name="Becker A."/>
            <person name="Gohl D.M."/>
            <person name="Silverstein K.A.T."/>
            <person name="Koren S."/>
            <person name="Bechman K.B."/>
            <person name="Herman A."/>
            <person name="Abrahante J.E."/>
            <person name="Garbe J."/>
        </authorList>
    </citation>
    <scope>NUCLEOTIDE SEQUENCE</scope>
    <source>
        <strain evidence="2">Duluth1</strain>
        <tissue evidence="2">Whole animal</tissue>
    </source>
</reference>
<name>A0A9D4CTQ6_DREPO</name>
<dbReference type="GO" id="GO:0004930">
    <property type="term" value="F:G protein-coupled receptor activity"/>
    <property type="evidence" value="ECO:0007669"/>
    <property type="project" value="InterPro"/>
</dbReference>
<protein>
    <recommendedName>
        <fullName evidence="1">G-protein coupled receptors family 2 profile 1 domain-containing protein</fullName>
    </recommendedName>
</protein>
<dbReference type="SUPFAM" id="SSF111418">
    <property type="entry name" value="Hormone receptor domain"/>
    <property type="match status" value="1"/>
</dbReference>
<dbReference type="EMBL" id="JAIWYP010000012">
    <property type="protein sequence ID" value="KAH3730492.1"/>
    <property type="molecule type" value="Genomic_DNA"/>
</dbReference>
<dbReference type="AlphaFoldDB" id="A0A9D4CTQ6"/>
<proteinExistence type="predicted"/>
<dbReference type="GO" id="GO:0016020">
    <property type="term" value="C:membrane"/>
    <property type="evidence" value="ECO:0007669"/>
    <property type="project" value="InterPro"/>
</dbReference>
<comment type="caution">
    <text evidence="2">The sequence shown here is derived from an EMBL/GenBank/DDBJ whole genome shotgun (WGS) entry which is preliminary data.</text>
</comment>
<sequence length="87" mass="9630">MYWGEILAGEMRVKSCEANFTGNVTRKCLEDGKWQLPNYNCIRTAVNNVLIAVDSLQANATTSVVVDALTQIANVTNQERQTNSSSY</sequence>
<dbReference type="InterPro" id="IPR001879">
    <property type="entry name" value="GPCR_2_extracellular_dom"/>
</dbReference>
<evidence type="ECO:0000313" key="3">
    <source>
        <dbReference type="Proteomes" id="UP000828390"/>
    </source>
</evidence>
<evidence type="ECO:0000259" key="1">
    <source>
        <dbReference type="PROSITE" id="PS50227"/>
    </source>
</evidence>
<dbReference type="Proteomes" id="UP000828390">
    <property type="component" value="Unassembled WGS sequence"/>
</dbReference>
<dbReference type="PROSITE" id="PS50227">
    <property type="entry name" value="G_PROTEIN_RECEP_F2_3"/>
    <property type="match status" value="1"/>
</dbReference>
<feature type="domain" description="G-protein coupled receptors family 2 profile 1" evidence="1">
    <location>
        <begin position="1"/>
        <end position="34"/>
    </location>
</feature>
<accession>A0A9D4CTQ6</accession>